<gene>
    <name evidence="2" type="ORF">BSL78_21218</name>
</gene>
<evidence type="ECO:0000313" key="2">
    <source>
        <dbReference type="EMBL" id="PIK41931.1"/>
    </source>
</evidence>
<dbReference type="EMBL" id="MRZV01000976">
    <property type="protein sequence ID" value="PIK41931.1"/>
    <property type="molecule type" value="Genomic_DNA"/>
</dbReference>
<dbReference type="AlphaFoldDB" id="A0A2G8K1P2"/>
<evidence type="ECO:0000256" key="1">
    <source>
        <dbReference type="SAM" id="MobiDB-lite"/>
    </source>
</evidence>
<evidence type="ECO:0000313" key="3">
    <source>
        <dbReference type="Proteomes" id="UP000230750"/>
    </source>
</evidence>
<dbReference type="PANTHER" id="PTHR33066:SF2">
    <property type="entry name" value="FILAGGRIN-2-LIKE"/>
    <property type="match status" value="1"/>
</dbReference>
<reference evidence="2 3" key="1">
    <citation type="journal article" date="2017" name="PLoS Biol.">
        <title>The sea cucumber genome provides insights into morphological evolution and visceral regeneration.</title>
        <authorList>
            <person name="Zhang X."/>
            <person name="Sun L."/>
            <person name="Yuan J."/>
            <person name="Sun Y."/>
            <person name="Gao Y."/>
            <person name="Zhang L."/>
            <person name="Li S."/>
            <person name="Dai H."/>
            <person name="Hamel J.F."/>
            <person name="Liu C."/>
            <person name="Yu Y."/>
            <person name="Liu S."/>
            <person name="Lin W."/>
            <person name="Guo K."/>
            <person name="Jin S."/>
            <person name="Xu P."/>
            <person name="Storey K.B."/>
            <person name="Huan P."/>
            <person name="Zhang T."/>
            <person name="Zhou Y."/>
            <person name="Zhang J."/>
            <person name="Lin C."/>
            <person name="Li X."/>
            <person name="Xing L."/>
            <person name="Huo D."/>
            <person name="Sun M."/>
            <person name="Wang L."/>
            <person name="Mercier A."/>
            <person name="Li F."/>
            <person name="Yang H."/>
            <person name="Xiang J."/>
        </authorList>
    </citation>
    <scope>NUCLEOTIDE SEQUENCE [LARGE SCALE GENOMIC DNA]</scope>
    <source>
        <strain evidence="2">Shaxun</strain>
        <tissue evidence="2">Muscle</tissue>
    </source>
</reference>
<feature type="region of interest" description="Disordered" evidence="1">
    <location>
        <begin position="106"/>
        <end position="158"/>
    </location>
</feature>
<comment type="caution">
    <text evidence="2">The sequence shown here is derived from an EMBL/GenBank/DDBJ whole genome shotgun (WGS) entry which is preliminary data.</text>
</comment>
<feature type="region of interest" description="Disordered" evidence="1">
    <location>
        <begin position="192"/>
        <end position="225"/>
    </location>
</feature>
<feature type="region of interest" description="Disordered" evidence="1">
    <location>
        <begin position="1"/>
        <end position="48"/>
    </location>
</feature>
<name>A0A2G8K1P2_STIJA</name>
<sequence length="236" mass="25861">MPADLGSPDDSQGLRNDITGVPHRRKTKCDGRCSIQRTDGPKRVGTVPENMQQDLRNLRQTNGGPVCDGGEHQTPDFLLQTIPPQGAPHRRHVLPMEQSGSLRLPAALHDRPGPEKDPPLQRKSHTDSPLLAPQTMVRGAPTTSNGHPSDPTGHAPSAVQRRGTLIHPDIKGLQLVAWKLSGLPFDRGAFRKRLPRSRPTPGGQQPLLLTIPDYASSGNGATTDRYCHPKPLWHRW</sequence>
<keyword evidence="3" id="KW-1185">Reference proteome</keyword>
<accession>A0A2G8K1P2</accession>
<dbReference type="OrthoDB" id="6156129at2759"/>
<dbReference type="Proteomes" id="UP000230750">
    <property type="component" value="Unassembled WGS sequence"/>
</dbReference>
<protein>
    <submittedName>
        <fullName evidence="2">Uncharacterized protein</fullName>
    </submittedName>
</protein>
<proteinExistence type="predicted"/>
<organism evidence="2 3">
    <name type="scientific">Stichopus japonicus</name>
    <name type="common">Sea cucumber</name>
    <dbReference type="NCBI Taxonomy" id="307972"/>
    <lineage>
        <taxon>Eukaryota</taxon>
        <taxon>Metazoa</taxon>
        <taxon>Echinodermata</taxon>
        <taxon>Eleutherozoa</taxon>
        <taxon>Echinozoa</taxon>
        <taxon>Holothuroidea</taxon>
        <taxon>Aspidochirotacea</taxon>
        <taxon>Aspidochirotida</taxon>
        <taxon>Stichopodidae</taxon>
        <taxon>Apostichopus</taxon>
    </lineage>
</organism>
<feature type="compositionally biased region" description="Basic and acidic residues" evidence="1">
    <location>
        <begin position="108"/>
        <end position="126"/>
    </location>
</feature>
<dbReference type="PANTHER" id="PTHR33066">
    <property type="entry name" value="INTEGRASE_SAM-LIKE_N DOMAIN-CONTAINING PROTEIN"/>
    <property type="match status" value="1"/>
</dbReference>